<dbReference type="AlphaFoldDB" id="A0A166HZU0"/>
<name>A0A166HZU0_9AGAM</name>
<accession>A0A166HZU0</accession>
<evidence type="ECO:0000313" key="3">
    <source>
        <dbReference type="Proteomes" id="UP000076532"/>
    </source>
</evidence>
<protein>
    <recommendedName>
        <fullName evidence="4">C2 domain-containing protein</fullName>
    </recommendedName>
</protein>
<dbReference type="Proteomes" id="UP000076532">
    <property type="component" value="Unassembled WGS sequence"/>
</dbReference>
<organism evidence="2 3">
    <name type="scientific">Athelia psychrophila</name>
    <dbReference type="NCBI Taxonomy" id="1759441"/>
    <lineage>
        <taxon>Eukaryota</taxon>
        <taxon>Fungi</taxon>
        <taxon>Dikarya</taxon>
        <taxon>Basidiomycota</taxon>
        <taxon>Agaricomycotina</taxon>
        <taxon>Agaricomycetes</taxon>
        <taxon>Agaricomycetidae</taxon>
        <taxon>Atheliales</taxon>
        <taxon>Atheliaceae</taxon>
        <taxon>Athelia</taxon>
    </lineage>
</organism>
<evidence type="ECO:0008006" key="4">
    <source>
        <dbReference type="Google" id="ProtNLM"/>
    </source>
</evidence>
<evidence type="ECO:0000313" key="2">
    <source>
        <dbReference type="EMBL" id="KZP19410.1"/>
    </source>
</evidence>
<evidence type="ECO:0000256" key="1">
    <source>
        <dbReference type="SAM" id="MobiDB-lite"/>
    </source>
</evidence>
<sequence length="142" mass="16032">MDSNEPLEYVLSVGAAEWTRDPGAREDNHDLFVEVKVVGSGDVHRTMSKETAHWGEDLKIIEIRSVTRDSSESLSVVRVETSLVNLLEMCADGDHTHELNYSSSLGSRHRTFGVWRGRPCRGDGGSHRLKTLRSEQHRPHNR</sequence>
<keyword evidence="3" id="KW-1185">Reference proteome</keyword>
<reference evidence="2 3" key="1">
    <citation type="journal article" date="2016" name="Mol. Biol. Evol.">
        <title>Comparative Genomics of Early-Diverging Mushroom-Forming Fungi Provides Insights into the Origins of Lignocellulose Decay Capabilities.</title>
        <authorList>
            <person name="Nagy L.G."/>
            <person name="Riley R."/>
            <person name="Tritt A."/>
            <person name="Adam C."/>
            <person name="Daum C."/>
            <person name="Floudas D."/>
            <person name="Sun H."/>
            <person name="Yadav J.S."/>
            <person name="Pangilinan J."/>
            <person name="Larsson K.H."/>
            <person name="Matsuura K."/>
            <person name="Barry K."/>
            <person name="Labutti K."/>
            <person name="Kuo R."/>
            <person name="Ohm R.A."/>
            <person name="Bhattacharya S.S."/>
            <person name="Shirouzu T."/>
            <person name="Yoshinaga Y."/>
            <person name="Martin F.M."/>
            <person name="Grigoriev I.V."/>
            <person name="Hibbett D.S."/>
        </authorList>
    </citation>
    <scope>NUCLEOTIDE SEQUENCE [LARGE SCALE GENOMIC DNA]</scope>
    <source>
        <strain evidence="2 3">CBS 109695</strain>
    </source>
</reference>
<dbReference type="EMBL" id="KV417564">
    <property type="protein sequence ID" value="KZP19410.1"/>
    <property type="molecule type" value="Genomic_DNA"/>
</dbReference>
<proteinExistence type="predicted"/>
<gene>
    <name evidence="2" type="ORF">FIBSPDRAFT_892789</name>
</gene>
<feature type="region of interest" description="Disordered" evidence="1">
    <location>
        <begin position="123"/>
        <end position="142"/>
    </location>
</feature>